<dbReference type="InterPro" id="IPR006665">
    <property type="entry name" value="OmpA-like"/>
</dbReference>
<keyword evidence="5 8" id="KW-0998">Cell outer membrane</keyword>
<keyword evidence="3 8" id="KW-0472">Membrane</keyword>
<dbReference type="InterPro" id="IPR036737">
    <property type="entry name" value="OmpA-like_sf"/>
</dbReference>
<dbReference type="PANTHER" id="PTHR30329:SF21">
    <property type="entry name" value="LIPOPROTEIN YIAD-RELATED"/>
    <property type="match status" value="1"/>
</dbReference>
<comment type="caution">
    <text evidence="10">The sequence shown here is derived from an EMBL/GenBank/DDBJ whole genome shotgun (WGS) entry which is preliminary data.</text>
</comment>
<keyword evidence="1" id="KW-0132">Cell division</keyword>
<sequence length="244" mass="26759">MDRNLKTGRVFQLALICASVALIITGCATTASYRPDIDGMKATLAEVKTAGAEMRAPEEFAAAETCLDWFIHEATEFNPFADPDARIRSKCQAAFAALKAKMAAAAPAARIPAEAVLPPVMPQSETAQAGGAEKASPLKDIFFDYDRGSIRTDMKKSLNENIRWLTRNPTASIIIEGHCDERGTQEYNLALSQKRAKSVANYLAAAGIDTKRIKIISYGKERPFAPGHDESAWKWNRRAHFVLQ</sequence>
<accession>A0AAJ1AIJ7</accession>
<dbReference type="EMBL" id="JAIOIU010000102">
    <property type="protein sequence ID" value="MBZ0160159.1"/>
    <property type="molecule type" value="Genomic_DNA"/>
</dbReference>
<dbReference type="GO" id="GO:0051301">
    <property type="term" value="P:cell division"/>
    <property type="evidence" value="ECO:0007669"/>
    <property type="project" value="UniProtKB-KW"/>
</dbReference>
<dbReference type="InterPro" id="IPR014169">
    <property type="entry name" value="Pal_lipo_C"/>
</dbReference>
<evidence type="ECO:0000256" key="7">
    <source>
        <dbReference type="ARBA" id="ARBA00023306"/>
    </source>
</evidence>
<dbReference type="PRINTS" id="PR01021">
    <property type="entry name" value="OMPADOMAIN"/>
</dbReference>
<keyword evidence="7" id="KW-0131">Cell cycle</keyword>
<dbReference type="InterPro" id="IPR039001">
    <property type="entry name" value="Pal"/>
</dbReference>
<organism evidence="10 11">
    <name type="scientific">Candidatus Methylomirabilis tolerans</name>
    <dbReference type="NCBI Taxonomy" id="3123416"/>
    <lineage>
        <taxon>Bacteria</taxon>
        <taxon>Candidatus Methylomirabilota</taxon>
        <taxon>Candidatus Methylomirabilia</taxon>
        <taxon>Candidatus Methylomirabilales</taxon>
        <taxon>Candidatus Methylomirabilaceae</taxon>
        <taxon>Candidatus Methylomirabilis</taxon>
    </lineage>
</organism>
<gene>
    <name evidence="8 10" type="primary">pal</name>
    <name evidence="10" type="ORF">K8G79_08505</name>
</gene>
<evidence type="ECO:0000256" key="3">
    <source>
        <dbReference type="ARBA" id="ARBA00023136"/>
    </source>
</evidence>
<evidence type="ECO:0000256" key="1">
    <source>
        <dbReference type="ARBA" id="ARBA00022618"/>
    </source>
</evidence>
<name>A0AAJ1AIJ7_9BACT</name>
<dbReference type="PANTHER" id="PTHR30329">
    <property type="entry name" value="STATOR ELEMENT OF FLAGELLAR MOTOR COMPLEX"/>
    <property type="match status" value="1"/>
</dbReference>
<evidence type="ECO:0000256" key="2">
    <source>
        <dbReference type="ARBA" id="ARBA00022729"/>
    </source>
</evidence>
<feature type="domain" description="OmpA-like" evidence="9">
    <location>
        <begin position="130"/>
        <end position="244"/>
    </location>
</feature>
<protein>
    <recommendedName>
        <fullName evidence="8">Peptidoglycan-associated lipoprotein</fullName>
        <shortName evidence="8">PAL</shortName>
    </recommendedName>
</protein>
<keyword evidence="4 8" id="KW-0564">Palmitate</keyword>
<dbReference type="PROSITE" id="PS51257">
    <property type="entry name" value="PROKAR_LIPOPROTEIN"/>
    <property type="match status" value="1"/>
</dbReference>
<evidence type="ECO:0000313" key="10">
    <source>
        <dbReference type="EMBL" id="MBZ0160159.1"/>
    </source>
</evidence>
<evidence type="ECO:0000259" key="9">
    <source>
        <dbReference type="PROSITE" id="PS51123"/>
    </source>
</evidence>
<comment type="subcellular location">
    <subcellularLocation>
        <location evidence="8">Cell outer membrane</location>
        <topology evidence="8">Lipid-anchor</topology>
    </subcellularLocation>
</comment>
<comment type="similarity">
    <text evidence="8">Belongs to the Pal lipoprotein family.</text>
</comment>
<proteinExistence type="inferred from homology"/>
<dbReference type="HAMAP" id="MF_02204">
    <property type="entry name" value="Pal"/>
    <property type="match status" value="1"/>
</dbReference>
<evidence type="ECO:0000256" key="5">
    <source>
        <dbReference type="ARBA" id="ARBA00023237"/>
    </source>
</evidence>
<keyword evidence="2 8" id="KW-0732">Signal</keyword>
<evidence type="ECO:0000256" key="8">
    <source>
        <dbReference type="HAMAP-Rule" id="MF_02204"/>
    </source>
</evidence>
<dbReference type="PROSITE" id="PS51123">
    <property type="entry name" value="OMPA_2"/>
    <property type="match status" value="1"/>
</dbReference>
<dbReference type="Pfam" id="PF00691">
    <property type="entry name" value="OmpA"/>
    <property type="match status" value="1"/>
</dbReference>
<dbReference type="InterPro" id="IPR050330">
    <property type="entry name" value="Bact_OuterMem_StrucFunc"/>
</dbReference>
<dbReference type="AlphaFoldDB" id="A0AAJ1AIJ7"/>
<dbReference type="Proteomes" id="UP001197609">
    <property type="component" value="Unassembled WGS sequence"/>
</dbReference>
<dbReference type="CDD" id="cd07185">
    <property type="entry name" value="OmpA_C-like"/>
    <property type="match status" value="1"/>
</dbReference>
<keyword evidence="6 8" id="KW-0449">Lipoprotein</keyword>
<dbReference type="Gene3D" id="3.30.1330.60">
    <property type="entry name" value="OmpA-like domain"/>
    <property type="match status" value="1"/>
</dbReference>
<dbReference type="InterPro" id="IPR006664">
    <property type="entry name" value="OMP_bac"/>
</dbReference>
<dbReference type="SUPFAM" id="SSF103088">
    <property type="entry name" value="OmpA-like"/>
    <property type="match status" value="1"/>
</dbReference>
<dbReference type="GO" id="GO:0009279">
    <property type="term" value="C:cell outer membrane"/>
    <property type="evidence" value="ECO:0007669"/>
    <property type="project" value="UniProtKB-SubCell"/>
</dbReference>
<evidence type="ECO:0000256" key="6">
    <source>
        <dbReference type="ARBA" id="ARBA00023288"/>
    </source>
</evidence>
<evidence type="ECO:0000256" key="4">
    <source>
        <dbReference type="ARBA" id="ARBA00023139"/>
    </source>
</evidence>
<dbReference type="NCBIfam" id="TIGR02802">
    <property type="entry name" value="Pal_lipo"/>
    <property type="match status" value="1"/>
</dbReference>
<reference evidence="10 11" key="1">
    <citation type="journal article" date="2021" name="bioRxiv">
        <title>Unraveling nitrogen, sulfur and carbon metabolic pathways and microbial community transcriptional responses to substrate deprivation and toxicity stresses in a bioreactor mimicking anoxic brackish coastal sediment conditions.</title>
        <authorList>
            <person name="Martins P.D."/>
            <person name="Echeveste M.J."/>
            <person name="Arshad A."/>
            <person name="Kurth J."/>
            <person name="Ouboter H."/>
            <person name="Jetten M.S.M."/>
            <person name="Welte C.U."/>
        </authorList>
    </citation>
    <scope>NUCLEOTIDE SEQUENCE [LARGE SCALE GENOMIC DNA]</scope>
    <source>
        <strain evidence="10">MAG_38</strain>
    </source>
</reference>
<evidence type="ECO:0000313" key="11">
    <source>
        <dbReference type="Proteomes" id="UP001197609"/>
    </source>
</evidence>